<dbReference type="AlphaFoldDB" id="A0A6J6P6E3"/>
<dbReference type="PANTHER" id="PTHR42695:SF5">
    <property type="entry name" value="GLUTAMINE AMIDOTRANSFERASE YLR126C-RELATED"/>
    <property type="match status" value="1"/>
</dbReference>
<reference evidence="2" key="1">
    <citation type="submission" date="2020-05" db="EMBL/GenBank/DDBJ databases">
        <authorList>
            <person name="Chiriac C."/>
            <person name="Salcher M."/>
            <person name="Ghai R."/>
            <person name="Kavagutti S V."/>
        </authorList>
    </citation>
    <scope>NUCLEOTIDE SEQUENCE</scope>
</reference>
<dbReference type="InterPro" id="IPR029062">
    <property type="entry name" value="Class_I_gatase-like"/>
</dbReference>
<dbReference type="PANTHER" id="PTHR42695">
    <property type="entry name" value="GLUTAMINE AMIDOTRANSFERASE YLR126C-RELATED"/>
    <property type="match status" value="1"/>
</dbReference>
<accession>A0A6J6P6E3</accession>
<gene>
    <name evidence="2" type="ORF">UFOPK2582_00479</name>
</gene>
<dbReference type="GO" id="GO:0005829">
    <property type="term" value="C:cytosol"/>
    <property type="evidence" value="ECO:0007669"/>
    <property type="project" value="TreeGrafter"/>
</dbReference>
<dbReference type="InterPro" id="IPR044992">
    <property type="entry name" value="ChyE-like"/>
</dbReference>
<sequence length="237" mass="26024">MRIGLLLCDHIDPHIADGIGDYTELYPAVFSPAGIDLRIYEAAAGELPDSASECEGWILSGSRKSTYDDLPWISDLSEFILSAEKDRAPQMGICFGHQLIASTLGGEVAKSSAGWGVGVKTFDVVATAPWMQAEPEITEFRMLMSHQDQVLRLPPGAELLATSHYCPVAAYRVADHVFCVQGHPEFVPELSERLITARRPALGDQVADAALLSLQDLPQHPLNHQLVAEWTARFFQR</sequence>
<dbReference type="EMBL" id="CAEZXS010000039">
    <property type="protein sequence ID" value="CAB4692075.1"/>
    <property type="molecule type" value="Genomic_DNA"/>
</dbReference>
<organism evidence="2">
    <name type="scientific">freshwater metagenome</name>
    <dbReference type="NCBI Taxonomy" id="449393"/>
    <lineage>
        <taxon>unclassified sequences</taxon>
        <taxon>metagenomes</taxon>
        <taxon>ecological metagenomes</taxon>
    </lineage>
</organism>
<evidence type="ECO:0000313" key="2">
    <source>
        <dbReference type="EMBL" id="CAB4692075.1"/>
    </source>
</evidence>
<name>A0A6J6P6E3_9ZZZZ</name>
<dbReference type="InterPro" id="IPR017926">
    <property type="entry name" value="GATASE"/>
</dbReference>
<dbReference type="Pfam" id="PF00117">
    <property type="entry name" value="GATase"/>
    <property type="match status" value="1"/>
</dbReference>
<dbReference type="PROSITE" id="PS51273">
    <property type="entry name" value="GATASE_TYPE_1"/>
    <property type="match status" value="1"/>
</dbReference>
<proteinExistence type="predicted"/>
<dbReference type="SUPFAM" id="SSF52317">
    <property type="entry name" value="Class I glutamine amidotransferase-like"/>
    <property type="match status" value="1"/>
</dbReference>
<feature type="domain" description="Glutamine amidotransferase" evidence="1">
    <location>
        <begin position="50"/>
        <end position="192"/>
    </location>
</feature>
<evidence type="ECO:0000259" key="1">
    <source>
        <dbReference type="Pfam" id="PF00117"/>
    </source>
</evidence>
<protein>
    <submittedName>
        <fullName evidence="2">Unannotated protein</fullName>
    </submittedName>
</protein>
<dbReference type="Gene3D" id="3.40.50.880">
    <property type="match status" value="1"/>
</dbReference>
<dbReference type="CDD" id="cd01741">
    <property type="entry name" value="GATase1_1"/>
    <property type="match status" value="1"/>
</dbReference>